<keyword evidence="2" id="KW-1133">Transmembrane helix</keyword>
<dbReference type="STRING" id="375.BKD09_RS33965"/>
<evidence type="ECO:0000256" key="2">
    <source>
        <dbReference type="SAM" id="Phobius"/>
    </source>
</evidence>
<accession>A0A0A3XZU4</accession>
<protein>
    <submittedName>
        <fullName evidence="3">Uncharacterized protein</fullName>
    </submittedName>
</protein>
<name>A0A0A3XZU4_BRAJP</name>
<dbReference type="Proteomes" id="UP000030377">
    <property type="component" value="Unassembled WGS sequence"/>
</dbReference>
<organism evidence="3 4">
    <name type="scientific">Bradyrhizobium japonicum</name>
    <dbReference type="NCBI Taxonomy" id="375"/>
    <lineage>
        <taxon>Bacteria</taxon>
        <taxon>Pseudomonadati</taxon>
        <taxon>Pseudomonadota</taxon>
        <taxon>Alphaproteobacteria</taxon>
        <taxon>Hyphomicrobiales</taxon>
        <taxon>Nitrobacteraceae</taxon>
        <taxon>Bradyrhizobium</taxon>
    </lineage>
</organism>
<proteinExistence type="predicted"/>
<comment type="caution">
    <text evidence="3">The sequence shown here is derived from an EMBL/GenBank/DDBJ whole genome shotgun (WGS) entry which is preliminary data.</text>
</comment>
<feature type="region of interest" description="Disordered" evidence="1">
    <location>
        <begin position="1"/>
        <end position="21"/>
    </location>
</feature>
<sequence length="70" mass="7333">MPRDDHDLGARSGGAEQGTGRAAPVAAHIHEMTDAEFEGRLRILLRIVSVCTLGLGSFAAGLLIGAFVLF</sequence>
<feature type="transmembrane region" description="Helical" evidence="2">
    <location>
        <begin position="43"/>
        <end position="69"/>
    </location>
</feature>
<evidence type="ECO:0000313" key="4">
    <source>
        <dbReference type="Proteomes" id="UP000030377"/>
    </source>
</evidence>
<dbReference type="EMBL" id="JRPN01000014">
    <property type="protein sequence ID" value="KGT78666.1"/>
    <property type="molecule type" value="Genomic_DNA"/>
</dbReference>
<keyword evidence="2" id="KW-0812">Transmembrane</keyword>
<reference evidence="3 4" key="1">
    <citation type="submission" date="2014-09" db="EMBL/GenBank/DDBJ databases">
        <title>Draft genome of Bradyrhizobium japonicum Is-34.</title>
        <authorList>
            <person name="Tsurumaru H."/>
            <person name="Yamakawa T."/>
            <person name="Hashimoto S."/>
            <person name="Okizaki K."/>
            <person name="Kanesaki Y."/>
            <person name="Yoshikawa H."/>
            <person name="Yajima S."/>
        </authorList>
    </citation>
    <scope>NUCLEOTIDE SEQUENCE [LARGE SCALE GENOMIC DNA]</scope>
    <source>
        <strain evidence="3 4">Is-34</strain>
    </source>
</reference>
<evidence type="ECO:0000313" key="3">
    <source>
        <dbReference type="EMBL" id="KGT78666.1"/>
    </source>
</evidence>
<gene>
    <name evidence="3" type="ORF">MA20_14785</name>
</gene>
<keyword evidence="2" id="KW-0472">Membrane</keyword>
<evidence type="ECO:0000256" key="1">
    <source>
        <dbReference type="SAM" id="MobiDB-lite"/>
    </source>
</evidence>
<dbReference type="AlphaFoldDB" id="A0A0A3XZU4"/>